<comment type="caution">
    <text evidence="1">The sequence shown here is derived from an EMBL/GenBank/DDBJ whole genome shotgun (WGS) entry which is preliminary data.</text>
</comment>
<protein>
    <submittedName>
        <fullName evidence="1">MFS general substrate transporter</fullName>
    </submittedName>
</protein>
<evidence type="ECO:0000313" key="2">
    <source>
        <dbReference type="Proteomes" id="UP000814140"/>
    </source>
</evidence>
<dbReference type="EMBL" id="MU277195">
    <property type="protein sequence ID" value="KAI0065494.1"/>
    <property type="molecule type" value="Genomic_DNA"/>
</dbReference>
<organism evidence="1 2">
    <name type="scientific">Artomyces pyxidatus</name>
    <dbReference type="NCBI Taxonomy" id="48021"/>
    <lineage>
        <taxon>Eukaryota</taxon>
        <taxon>Fungi</taxon>
        <taxon>Dikarya</taxon>
        <taxon>Basidiomycota</taxon>
        <taxon>Agaricomycotina</taxon>
        <taxon>Agaricomycetes</taxon>
        <taxon>Russulales</taxon>
        <taxon>Auriscalpiaceae</taxon>
        <taxon>Artomyces</taxon>
    </lineage>
</organism>
<sequence length="493" mass="52562">MSSQSSLFRKSRLALTCYSIAANALFAGGIFTFPLLSPALALHLKLTQPQLTTIVLFGMMGQYPFAAVVGKVIDRYGPWACSLMASILFATGLGMFSLEIAKTPDDITAPSQSSFHRLTVFFFMAGLGAVSSYFSSLFAASKSFPNYMGLASGASMSLFGLSPLFLSLIASQFFTDAVHGLNATKFLTFLAVSAGCVHLIGAFTLRFLPSEQPIVTSTREDSSSISDDDLERAADIDEQQPLLGNKAQVDVSVISVDDEGTVLDLLKDPQFWLLFLIVTVVLGSCEMVISNIGTIVLSLPSSAISGATLNPSADAATSKQVRLLSIANTLSRLVSGPLADFVSPIASHLPGGAPFPRKHFASRVSFLSGATLVLAGAFTALETMIKSQDSLWLLSIGTGVVYGTTFTILPSIISTIWGHANFGRNFGIVTYAPLVGTPVFSYLYAFVSAHNNPGEGVCVGAACWRLTFWVSMGAVTFAFAVSMMLWKRWKGRV</sequence>
<name>A0ACB8T9K1_9AGAM</name>
<accession>A0ACB8T9K1</accession>
<keyword evidence="2" id="KW-1185">Reference proteome</keyword>
<gene>
    <name evidence="1" type="ORF">BV25DRAFT_1821915</name>
</gene>
<reference evidence="1" key="1">
    <citation type="submission" date="2021-03" db="EMBL/GenBank/DDBJ databases">
        <authorList>
            <consortium name="DOE Joint Genome Institute"/>
            <person name="Ahrendt S."/>
            <person name="Looney B.P."/>
            <person name="Miyauchi S."/>
            <person name="Morin E."/>
            <person name="Drula E."/>
            <person name="Courty P.E."/>
            <person name="Chicoki N."/>
            <person name="Fauchery L."/>
            <person name="Kohler A."/>
            <person name="Kuo A."/>
            <person name="Labutti K."/>
            <person name="Pangilinan J."/>
            <person name="Lipzen A."/>
            <person name="Riley R."/>
            <person name="Andreopoulos W."/>
            <person name="He G."/>
            <person name="Johnson J."/>
            <person name="Barry K.W."/>
            <person name="Grigoriev I.V."/>
            <person name="Nagy L."/>
            <person name="Hibbett D."/>
            <person name="Henrissat B."/>
            <person name="Matheny P.B."/>
            <person name="Labbe J."/>
            <person name="Martin F."/>
        </authorList>
    </citation>
    <scope>NUCLEOTIDE SEQUENCE</scope>
    <source>
        <strain evidence="1">HHB10654</strain>
    </source>
</reference>
<proteinExistence type="predicted"/>
<dbReference type="Proteomes" id="UP000814140">
    <property type="component" value="Unassembled WGS sequence"/>
</dbReference>
<reference evidence="1" key="2">
    <citation type="journal article" date="2022" name="New Phytol.">
        <title>Evolutionary transition to the ectomycorrhizal habit in the genomes of a hyperdiverse lineage of mushroom-forming fungi.</title>
        <authorList>
            <person name="Looney B."/>
            <person name="Miyauchi S."/>
            <person name="Morin E."/>
            <person name="Drula E."/>
            <person name="Courty P.E."/>
            <person name="Kohler A."/>
            <person name="Kuo A."/>
            <person name="LaButti K."/>
            <person name="Pangilinan J."/>
            <person name="Lipzen A."/>
            <person name="Riley R."/>
            <person name="Andreopoulos W."/>
            <person name="He G."/>
            <person name="Johnson J."/>
            <person name="Nolan M."/>
            <person name="Tritt A."/>
            <person name="Barry K.W."/>
            <person name="Grigoriev I.V."/>
            <person name="Nagy L.G."/>
            <person name="Hibbett D."/>
            <person name="Henrissat B."/>
            <person name="Matheny P.B."/>
            <person name="Labbe J."/>
            <person name="Martin F.M."/>
        </authorList>
    </citation>
    <scope>NUCLEOTIDE SEQUENCE</scope>
    <source>
        <strain evidence="1">HHB10654</strain>
    </source>
</reference>
<evidence type="ECO:0000313" key="1">
    <source>
        <dbReference type="EMBL" id="KAI0065494.1"/>
    </source>
</evidence>